<dbReference type="CDD" id="cd00293">
    <property type="entry name" value="USP-like"/>
    <property type="match status" value="1"/>
</dbReference>
<dbReference type="Pfam" id="PF00582">
    <property type="entry name" value="Usp"/>
    <property type="match status" value="1"/>
</dbReference>
<evidence type="ECO:0000313" key="2">
    <source>
        <dbReference type="EMBL" id="KUG27439.1"/>
    </source>
</evidence>
<dbReference type="EMBL" id="LNQE01000329">
    <property type="protein sequence ID" value="KUG27439.1"/>
    <property type="molecule type" value="Genomic_DNA"/>
</dbReference>
<organism evidence="2">
    <name type="scientific">hydrocarbon metagenome</name>
    <dbReference type="NCBI Taxonomy" id="938273"/>
    <lineage>
        <taxon>unclassified sequences</taxon>
        <taxon>metagenomes</taxon>
        <taxon>ecological metagenomes</taxon>
    </lineage>
</organism>
<name>A0A0W8G2S1_9ZZZZ</name>
<dbReference type="InterPro" id="IPR006015">
    <property type="entry name" value="Universal_stress_UspA"/>
</dbReference>
<proteinExistence type="predicted"/>
<feature type="domain" description="UspA" evidence="1">
    <location>
        <begin position="4"/>
        <end position="142"/>
    </location>
</feature>
<sequence>MNAKNILLAVDGSQNSLRAADYVGEVARGGPGFHIELVAVLVPPDRDIFPDPALFQAERDRRAHDAVQALDTAREALLGKGVEAGVMATRTMSCLDMDVAGTILIVREEVGCGTVAVGRRGLSKAEEFLLGSISSRVARHAKDFTVWVVG</sequence>
<dbReference type="Gene3D" id="3.40.50.620">
    <property type="entry name" value="HUPs"/>
    <property type="match status" value="1"/>
</dbReference>
<dbReference type="InterPro" id="IPR006016">
    <property type="entry name" value="UspA"/>
</dbReference>
<comment type="caution">
    <text evidence="2">The sequence shown here is derived from an EMBL/GenBank/DDBJ whole genome shotgun (WGS) entry which is preliminary data.</text>
</comment>
<dbReference type="SUPFAM" id="SSF52402">
    <property type="entry name" value="Adenine nucleotide alpha hydrolases-like"/>
    <property type="match status" value="1"/>
</dbReference>
<evidence type="ECO:0000259" key="1">
    <source>
        <dbReference type="Pfam" id="PF00582"/>
    </source>
</evidence>
<gene>
    <name evidence="2" type="ORF">ASZ90_002715</name>
</gene>
<dbReference type="AlphaFoldDB" id="A0A0W8G2S1"/>
<dbReference type="PRINTS" id="PR01438">
    <property type="entry name" value="UNVRSLSTRESS"/>
</dbReference>
<dbReference type="InterPro" id="IPR014729">
    <property type="entry name" value="Rossmann-like_a/b/a_fold"/>
</dbReference>
<reference evidence="2" key="1">
    <citation type="journal article" date="2015" name="Proc. Natl. Acad. Sci. U.S.A.">
        <title>Networks of energetic and metabolic interactions define dynamics in microbial communities.</title>
        <authorList>
            <person name="Embree M."/>
            <person name="Liu J.K."/>
            <person name="Al-Bassam M.M."/>
            <person name="Zengler K."/>
        </authorList>
    </citation>
    <scope>NUCLEOTIDE SEQUENCE</scope>
</reference>
<protein>
    <submittedName>
        <fullName evidence="2">Universal stress protein</fullName>
    </submittedName>
</protein>
<accession>A0A0W8G2S1</accession>